<organism evidence="2">
    <name type="scientific">Coxiella burnetii</name>
    <dbReference type="NCBI Taxonomy" id="777"/>
    <lineage>
        <taxon>Bacteria</taxon>
        <taxon>Pseudomonadati</taxon>
        <taxon>Pseudomonadota</taxon>
        <taxon>Gammaproteobacteria</taxon>
        <taxon>Legionellales</taxon>
        <taxon>Coxiellaceae</taxon>
        <taxon>Coxiella</taxon>
    </lineage>
</organism>
<dbReference type="PANTHER" id="PTHR36181:SF4">
    <property type="entry name" value="LAGLIDADG ENDONUCLEASE"/>
    <property type="match status" value="1"/>
</dbReference>
<dbReference type="GO" id="GO:0004519">
    <property type="term" value="F:endonuclease activity"/>
    <property type="evidence" value="ECO:0007669"/>
    <property type="project" value="UniProtKB-KW"/>
</dbReference>
<dbReference type="EMBL" id="EF632073">
    <property type="protein sequence ID" value="ABR25263.1"/>
    <property type="molecule type" value="Genomic_DNA"/>
</dbReference>
<dbReference type="Pfam" id="PF00961">
    <property type="entry name" value="LAGLIDADG_1"/>
    <property type="match status" value="1"/>
</dbReference>
<dbReference type="AlphaFoldDB" id="A6N997"/>
<dbReference type="PANTHER" id="PTHR36181">
    <property type="entry name" value="INTRON-ENCODED ENDONUCLEASE AI3-RELATED"/>
    <property type="match status" value="1"/>
</dbReference>
<evidence type="ECO:0000313" key="2">
    <source>
        <dbReference type="EMBL" id="ABR25263.1"/>
    </source>
</evidence>
<sequence>MYLHLEPWYVSGLTEGEGCFSISFNFRKKLKIGIETRPSFSITLNQRDLPLLKEIHSFFECGAIRFSRGDRTYKYEVRSVKDLVKRIIPHFDNYPLRGGKQKDFRYFSEICKKIHTNFHLNKQHLIEIIKMAYLMNPSGKRRHEINDLLRLLGEKMV</sequence>
<reference evidence="2" key="1">
    <citation type="journal article" date="2007" name="J. Bacteriol.">
        <title>The unusual 23S rRNA gene of Coxiella burnetii: two self-splicing group I introns flank a 34-base-pair exon, and one element lacks the canonical omegaG.</title>
        <authorList>
            <person name="Raghavan R."/>
            <person name="Miller S.R."/>
            <person name="Hicks L.D."/>
            <person name="Minnick M.F."/>
        </authorList>
    </citation>
    <scope>NUCLEOTIDE SEQUENCE</scope>
    <source>
        <strain evidence="2">RSA 439</strain>
    </source>
</reference>
<name>A6N997_COXBE</name>
<evidence type="ECO:0000259" key="1">
    <source>
        <dbReference type="Pfam" id="PF00961"/>
    </source>
</evidence>
<keyword evidence="2" id="KW-0378">Hydrolase</keyword>
<keyword evidence="2" id="KW-0255">Endonuclease</keyword>
<dbReference type="SUPFAM" id="SSF55608">
    <property type="entry name" value="Homing endonucleases"/>
    <property type="match status" value="1"/>
</dbReference>
<dbReference type="OMA" id="FRRIILM"/>
<gene>
    <name evidence="2" type="ORF">CBU_0182</name>
</gene>
<proteinExistence type="predicted"/>
<feature type="domain" description="Homing endonuclease LAGLIDADG" evidence="1">
    <location>
        <begin position="11"/>
        <end position="111"/>
    </location>
</feature>
<dbReference type="Gene3D" id="3.10.28.10">
    <property type="entry name" value="Homing endonucleases"/>
    <property type="match status" value="1"/>
</dbReference>
<keyword evidence="2" id="KW-0540">Nuclease</keyword>
<dbReference type="InterPro" id="IPR051289">
    <property type="entry name" value="LAGLIDADG_Endonuclease"/>
</dbReference>
<dbReference type="InterPro" id="IPR004860">
    <property type="entry name" value="LAGLIDADG_dom"/>
</dbReference>
<dbReference type="InterPro" id="IPR027434">
    <property type="entry name" value="Homing_endonucl"/>
</dbReference>
<protein>
    <submittedName>
        <fullName evidence="2">LAGLIDADG homing endonuclease</fullName>
    </submittedName>
</protein>
<accession>A6N997</accession>